<organism evidence="1 2">
    <name type="scientific">Pseudolysinimonas yzui</name>
    <dbReference type="NCBI Taxonomy" id="2708254"/>
    <lineage>
        <taxon>Bacteria</taxon>
        <taxon>Bacillati</taxon>
        <taxon>Actinomycetota</taxon>
        <taxon>Actinomycetes</taxon>
        <taxon>Micrococcales</taxon>
        <taxon>Microbacteriaceae</taxon>
        <taxon>Pseudolysinimonas</taxon>
    </lineage>
</organism>
<sequence length="143" mass="15331">MDENPPVISRVSTDECWNLLRRSGVGMLATAAAGRPDLFPVNYLVDGRTLLFRSAPGTKVAALEVQPHAAFGAQSADDDGHWSIVIRGRIDMLTDQAEIVGSGALELVSWAAGSKRVFMRLTPDSVEGRRVASADYPSGAIYT</sequence>
<name>A0A8J3GPZ8_9MICO</name>
<dbReference type="Gene3D" id="2.30.110.10">
    <property type="entry name" value="Electron Transport, Fmn-binding Protein, Chain A"/>
    <property type="match status" value="1"/>
</dbReference>
<evidence type="ECO:0000313" key="2">
    <source>
        <dbReference type="Proteomes" id="UP000617531"/>
    </source>
</evidence>
<dbReference type="SUPFAM" id="SSF50475">
    <property type="entry name" value="FMN-binding split barrel"/>
    <property type="match status" value="1"/>
</dbReference>
<dbReference type="RefSeq" id="WP_191282699.1">
    <property type="nucleotide sequence ID" value="NZ_BNAI01000002.1"/>
</dbReference>
<dbReference type="EMBL" id="BNAI01000002">
    <property type="protein sequence ID" value="GHF13780.1"/>
    <property type="molecule type" value="Genomic_DNA"/>
</dbReference>
<dbReference type="Proteomes" id="UP000617531">
    <property type="component" value="Unassembled WGS sequence"/>
</dbReference>
<dbReference type="AlphaFoldDB" id="A0A8J3GPZ8"/>
<accession>A0A8J3GPZ8</accession>
<reference evidence="1" key="2">
    <citation type="submission" date="2020-09" db="EMBL/GenBank/DDBJ databases">
        <authorList>
            <person name="Sun Q."/>
            <person name="Zhou Y."/>
        </authorList>
    </citation>
    <scope>NUCLEOTIDE SEQUENCE</scope>
    <source>
        <strain evidence="1">CGMCC 1.16548</strain>
    </source>
</reference>
<evidence type="ECO:0000313" key="1">
    <source>
        <dbReference type="EMBL" id="GHF13780.1"/>
    </source>
</evidence>
<proteinExistence type="predicted"/>
<dbReference type="InterPro" id="IPR024747">
    <property type="entry name" value="Pyridox_Oxase-rel"/>
</dbReference>
<reference evidence="1" key="1">
    <citation type="journal article" date="2014" name="Int. J. Syst. Evol. Microbiol.">
        <title>Complete genome sequence of Corynebacterium casei LMG S-19264T (=DSM 44701T), isolated from a smear-ripened cheese.</title>
        <authorList>
            <consortium name="US DOE Joint Genome Institute (JGI-PGF)"/>
            <person name="Walter F."/>
            <person name="Albersmeier A."/>
            <person name="Kalinowski J."/>
            <person name="Ruckert C."/>
        </authorList>
    </citation>
    <scope>NUCLEOTIDE SEQUENCE</scope>
    <source>
        <strain evidence="1">CGMCC 1.16548</strain>
    </source>
</reference>
<keyword evidence="2" id="KW-1185">Reference proteome</keyword>
<gene>
    <name evidence="1" type="ORF">GCM10011600_13380</name>
</gene>
<dbReference type="Pfam" id="PF12900">
    <property type="entry name" value="Pyridox_ox_2"/>
    <property type="match status" value="1"/>
</dbReference>
<comment type="caution">
    <text evidence="1">The sequence shown here is derived from an EMBL/GenBank/DDBJ whole genome shotgun (WGS) entry which is preliminary data.</text>
</comment>
<protein>
    <submittedName>
        <fullName evidence="1">Pyridoxamine 5'-phosphate oxidase</fullName>
    </submittedName>
</protein>
<dbReference type="InterPro" id="IPR012349">
    <property type="entry name" value="Split_barrel_FMN-bd"/>
</dbReference>